<proteinExistence type="predicted"/>
<evidence type="ECO:0000313" key="2">
    <source>
        <dbReference type="WBParaSite" id="RSKR_0000559200.1"/>
    </source>
</evidence>
<sequence length="805" mass="91752">MFRRFTGSLWRPKNPHTLEYLKYLHGVLVKNEKFNDSNKNLLVDALQAITEILLWGDQNDSTVFDFFLEKQMLVHFLAILRQNCGNKVCVQLLQTLNMLFLNIKNETLLYYLLSNNHVNSIIVHNFDFDDEEIAGYYVSFLRTLSLRLNTHTVHFFFNEAEEEFVLYTEATKLCQHPEGMVRTAAKTITLHIYQIKDQAMLKFVVKQSFDYFSKICDIIAEKAIDMDVFIRSAENEESNRTRLLDMMHLYMDYCHYLNDIFDLKIPEITKFLSEIIFSRLISPLFLASLAGLRESPTSILLTKVSSLYFLAQFVRIVTEKNFIQSLLSLLFFGDQNDLRTQWTKNGEGVRSLAARHQSQTTQSRLFFYSHLKSLESVKDDHSTFYAIFLLLAICQNKGVQSDILEAAQIPCEKTNDKCDGQLFECLTKIISNSASFSSPIRSVTLELTLLLIRHLILFMEQDNYMAASIITVVESASEKIVDQLKTVLFTEDAFLNFFESEYYVFEKSQLKMNDICNDPSLLLPPSTSMDSGVALAKRMPIAAEEKVRRNLFNWFQLRKLLHDLKGESEKDLPIKNKIQPMVEVGDRIQINSVDLLSCTVITNKGSPPEHLFLVTDKFQLIFVEPDEKLALVKYVGLLKDCKVYGISNDPKSIKVVVEDPTKNVVSKPITSSPVPKRKGGAVLPSNLMLNIKVVLDDHIRCMAATQRLTKGKTQARQYLISHIADIFKVQKPSASVQNSPYMVTSDILLGRSESRPTANKIKFPGGLIRTNTSLTSNDSASNSLNNKSEHKNHNGGLSKPGIHDI</sequence>
<name>A0AC35TX68_9BILA</name>
<protein>
    <submittedName>
        <fullName evidence="2">FPL domain-containing protein</fullName>
    </submittedName>
</protein>
<reference evidence="2" key="1">
    <citation type="submission" date="2016-11" db="UniProtKB">
        <authorList>
            <consortium name="WormBaseParasite"/>
        </authorList>
    </citation>
    <scope>IDENTIFICATION</scope>
    <source>
        <strain evidence="2">KR3021</strain>
    </source>
</reference>
<organism evidence="1 2">
    <name type="scientific">Rhabditophanes sp. KR3021</name>
    <dbReference type="NCBI Taxonomy" id="114890"/>
    <lineage>
        <taxon>Eukaryota</taxon>
        <taxon>Metazoa</taxon>
        <taxon>Ecdysozoa</taxon>
        <taxon>Nematoda</taxon>
        <taxon>Chromadorea</taxon>
        <taxon>Rhabditida</taxon>
        <taxon>Tylenchina</taxon>
        <taxon>Panagrolaimomorpha</taxon>
        <taxon>Strongyloidoidea</taxon>
        <taxon>Alloionematidae</taxon>
        <taxon>Rhabditophanes</taxon>
    </lineage>
</organism>
<dbReference type="WBParaSite" id="RSKR_0000559200.1">
    <property type="protein sequence ID" value="RSKR_0000559200.1"/>
    <property type="gene ID" value="RSKR_0000559200"/>
</dbReference>
<accession>A0AC35TX68</accession>
<evidence type="ECO:0000313" key="1">
    <source>
        <dbReference type="Proteomes" id="UP000095286"/>
    </source>
</evidence>
<dbReference type="Proteomes" id="UP000095286">
    <property type="component" value="Unplaced"/>
</dbReference>